<dbReference type="KEGG" id="pmrn:116955604"/>
<dbReference type="SUPFAM" id="SSF57546">
    <property type="entry name" value="Crisp domain-like"/>
    <property type="match status" value="1"/>
</dbReference>
<organism evidence="5 6">
    <name type="scientific">Petromyzon marinus</name>
    <name type="common">Sea lamprey</name>
    <dbReference type="NCBI Taxonomy" id="7757"/>
    <lineage>
        <taxon>Eukaryota</taxon>
        <taxon>Metazoa</taxon>
        <taxon>Chordata</taxon>
        <taxon>Craniata</taxon>
        <taxon>Vertebrata</taxon>
        <taxon>Cyclostomata</taxon>
        <taxon>Hyperoartia</taxon>
        <taxon>Petromyzontiformes</taxon>
        <taxon>Petromyzontidae</taxon>
        <taxon>Petromyzon</taxon>
    </lineage>
</organism>
<dbReference type="PROSITE" id="PS01010">
    <property type="entry name" value="CRISP_2"/>
    <property type="match status" value="1"/>
</dbReference>
<accession>A0AAJ7UCD6</accession>
<dbReference type="AlphaFoldDB" id="A0AAJ7UCD6"/>
<evidence type="ECO:0000313" key="6">
    <source>
        <dbReference type="RefSeq" id="XP_032832650.1"/>
    </source>
</evidence>
<dbReference type="Pfam" id="PF00188">
    <property type="entry name" value="CAP"/>
    <property type="match status" value="1"/>
</dbReference>
<dbReference type="Gene3D" id="1.10.10.740">
    <property type="entry name" value="Crisp domain"/>
    <property type="match status" value="1"/>
</dbReference>
<dbReference type="GO" id="GO:0005576">
    <property type="term" value="C:extracellular region"/>
    <property type="evidence" value="ECO:0007669"/>
    <property type="project" value="InterPro"/>
</dbReference>
<keyword evidence="5" id="KW-1185">Reference proteome</keyword>
<dbReference type="InterPro" id="IPR018244">
    <property type="entry name" value="Allrgn_V5/Tpx1_CS"/>
</dbReference>
<dbReference type="InterPro" id="IPR003582">
    <property type="entry name" value="ShKT_dom"/>
</dbReference>
<dbReference type="InterPro" id="IPR035940">
    <property type="entry name" value="CAP_sf"/>
</dbReference>
<dbReference type="Pfam" id="PF08562">
    <property type="entry name" value="Crisp"/>
    <property type="match status" value="1"/>
</dbReference>
<dbReference type="InterPro" id="IPR042076">
    <property type="entry name" value="Crisp-like_dom"/>
</dbReference>
<dbReference type="PANTHER" id="PTHR10334">
    <property type="entry name" value="CYSTEINE-RICH SECRETORY PROTEIN-RELATED"/>
    <property type="match status" value="1"/>
</dbReference>
<dbReference type="InterPro" id="IPR014044">
    <property type="entry name" value="CAP_dom"/>
</dbReference>
<dbReference type="PROSITE" id="PS01009">
    <property type="entry name" value="CRISP_1"/>
    <property type="match status" value="1"/>
</dbReference>
<dbReference type="RefSeq" id="XP_032832650.1">
    <property type="nucleotide sequence ID" value="XM_032976759.1"/>
</dbReference>
<evidence type="ECO:0000256" key="3">
    <source>
        <dbReference type="PROSITE-ProRule" id="PRU01005"/>
    </source>
</evidence>
<dbReference type="InterPro" id="IPR013871">
    <property type="entry name" value="Cysteine_rich_secretory"/>
</dbReference>
<comment type="caution">
    <text evidence="3">Lacks conserved residue(s) required for the propagation of feature annotation.</text>
</comment>
<gene>
    <name evidence="6" type="primary">LOC116955604</name>
</gene>
<dbReference type="Gene3D" id="3.40.33.10">
    <property type="entry name" value="CAP"/>
    <property type="match status" value="1"/>
</dbReference>
<evidence type="ECO:0000256" key="1">
    <source>
        <dbReference type="ARBA" id="ARBA00009923"/>
    </source>
</evidence>
<feature type="domain" description="ShKT" evidence="4">
    <location>
        <begin position="114"/>
        <end position="151"/>
    </location>
</feature>
<dbReference type="SUPFAM" id="SSF55797">
    <property type="entry name" value="PR-1-like"/>
    <property type="match status" value="1"/>
</dbReference>
<sequence>MFDCGENLFISSAPFTWNYAIRDWYNEVTSPGFVYDQGPKGPGAVGHYTQVVWYSSFQVGCAVNYCASTAKYFYVCHYCPAGNLASRINRPYNKGNSCGSCRKSCSRKLCRNPCLYKDAYANCAAMKSSYGCGDTGSGKVVQAYCPASCKCAGKIF</sequence>
<dbReference type="SMART" id="SM00198">
    <property type="entry name" value="SCP"/>
    <property type="match status" value="1"/>
</dbReference>
<dbReference type="PRINTS" id="PR00837">
    <property type="entry name" value="V5TPXLIKE"/>
</dbReference>
<protein>
    <submittedName>
        <fullName evidence="6">Cysteine-rich secretory protein 2-like</fullName>
    </submittedName>
</protein>
<evidence type="ECO:0000259" key="4">
    <source>
        <dbReference type="PROSITE" id="PS51670"/>
    </source>
</evidence>
<dbReference type="InterPro" id="IPR001283">
    <property type="entry name" value="CRISP-related"/>
</dbReference>
<dbReference type="Proteomes" id="UP001318040">
    <property type="component" value="Chromosome 60"/>
</dbReference>
<evidence type="ECO:0000256" key="2">
    <source>
        <dbReference type="ARBA" id="ARBA00023157"/>
    </source>
</evidence>
<reference evidence="6" key="1">
    <citation type="submission" date="2025-08" db="UniProtKB">
        <authorList>
            <consortium name="RefSeq"/>
        </authorList>
    </citation>
    <scope>IDENTIFICATION</scope>
    <source>
        <tissue evidence="6">Sperm</tissue>
    </source>
</reference>
<dbReference type="PROSITE" id="PS51670">
    <property type="entry name" value="SHKT"/>
    <property type="match status" value="1"/>
</dbReference>
<comment type="similarity">
    <text evidence="1">Belongs to the CRISP family.</text>
</comment>
<keyword evidence="2" id="KW-1015">Disulfide bond</keyword>
<evidence type="ECO:0000313" key="5">
    <source>
        <dbReference type="Proteomes" id="UP001318040"/>
    </source>
</evidence>
<proteinExistence type="inferred from homology"/>
<name>A0AAJ7UCD6_PETMA</name>